<proteinExistence type="predicted"/>
<dbReference type="AlphaFoldDB" id="A0A9X7GT02"/>
<dbReference type="Proteomes" id="UP000224203">
    <property type="component" value="Unassembled WGS sequence"/>
</dbReference>
<accession>A0A9X7GT02</accession>
<reference evidence="1 2" key="1">
    <citation type="submission" date="2017-09" db="EMBL/GenBank/DDBJ databases">
        <title>Large-scale bioinformatics analysis of Bacillus genomes uncovers conserved roles of natural products in bacterial physiology.</title>
        <authorList>
            <consortium name="Agbiome Team Llc"/>
            <person name="Bleich R.M."/>
            <person name="Grubbs K.J."/>
            <person name="Santa Maria K.C."/>
            <person name="Allen S.E."/>
            <person name="Farag S."/>
            <person name="Shank E.A."/>
            <person name="Bowers A."/>
        </authorList>
    </citation>
    <scope>NUCLEOTIDE SEQUENCE [LARGE SCALE GENOMIC DNA]</scope>
    <source>
        <strain evidence="1 2">AFS041711</strain>
    </source>
</reference>
<protein>
    <submittedName>
        <fullName evidence="1">Cellulase</fullName>
    </submittedName>
</protein>
<name>A0A9X7GT02_BACCE</name>
<organism evidence="1 2">
    <name type="scientific">Bacillus cereus</name>
    <dbReference type="NCBI Taxonomy" id="1396"/>
    <lineage>
        <taxon>Bacteria</taxon>
        <taxon>Bacillati</taxon>
        <taxon>Bacillota</taxon>
        <taxon>Bacilli</taxon>
        <taxon>Bacillales</taxon>
        <taxon>Bacillaceae</taxon>
        <taxon>Bacillus</taxon>
        <taxon>Bacillus cereus group</taxon>
    </lineage>
</organism>
<sequence>MCVKYKENEGKVVKKVLPIVALLGMMSFGVQEMNVRADTYHKGDSKISFWDSKRKGTNFMNSTSLPENYKSAKEANIEYVRLAPDKWAKDKDFLFEDKPDISGKVYLI</sequence>
<comment type="caution">
    <text evidence="1">The sequence shown here is derived from an EMBL/GenBank/DDBJ whole genome shotgun (WGS) entry which is preliminary data.</text>
</comment>
<gene>
    <name evidence="1" type="ORF">COC69_30215</name>
</gene>
<dbReference type="EMBL" id="NULI01000256">
    <property type="protein sequence ID" value="PGS64388.1"/>
    <property type="molecule type" value="Genomic_DNA"/>
</dbReference>
<evidence type="ECO:0000313" key="2">
    <source>
        <dbReference type="Proteomes" id="UP000224203"/>
    </source>
</evidence>
<evidence type="ECO:0000313" key="1">
    <source>
        <dbReference type="EMBL" id="PGS64388.1"/>
    </source>
</evidence>